<name>A0A1H5YV91_9ACTN</name>
<dbReference type="AlphaFoldDB" id="A0A1H5YV91"/>
<organism evidence="3 4">
    <name type="scientific">Actinacidiphila yanglinensis</name>
    <dbReference type="NCBI Taxonomy" id="310779"/>
    <lineage>
        <taxon>Bacteria</taxon>
        <taxon>Bacillati</taxon>
        <taxon>Actinomycetota</taxon>
        <taxon>Actinomycetes</taxon>
        <taxon>Kitasatosporales</taxon>
        <taxon>Streptomycetaceae</taxon>
        <taxon>Actinacidiphila</taxon>
    </lineage>
</organism>
<protein>
    <submittedName>
        <fullName evidence="3">Uncharacterized protein</fullName>
    </submittedName>
</protein>
<evidence type="ECO:0000256" key="2">
    <source>
        <dbReference type="SAM" id="Phobius"/>
    </source>
</evidence>
<keyword evidence="2" id="KW-0472">Membrane</keyword>
<dbReference type="EMBL" id="FNVU01000004">
    <property type="protein sequence ID" value="SEG28179.1"/>
    <property type="molecule type" value="Genomic_DNA"/>
</dbReference>
<reference evidence="3 4" key="1">
    <citation type="submission" date="2016-10" db="EMBL/GenBank/DDBJ databases">
        <authorList>
            <person name="de Groot N.N."/>
        </authorList>
    </citation>
    <scope>NUCLEOTIDE SEQUENCE [LARGE SCALE GENOMIC DNA]</scope>
    <source>
        <strain evidence="3 4">CGMCC 4.2023</strain>
    </source>
</reference>
<feature type="transmembrane region" description="Helical" evidence="2">
    <location>
        <begin position="12"/>
        <end position="38"/>
    </location>
</feature>
<accession>A0A1H5YV91</accession>
<evidence type="ECO:0000313" key="3">
    <source>
        <dbReference type="EMBL" id="SEG28179.1"/>
    </source>
</evidence>
<keyword evidence="4" id="KW-1185">Reference proteome</keyword>
<sequence>MNRNVRNATPPIYALLILGGFLISTTVGIAVIIVGGVLTSVVYTMARGGGSEGATPRRAPRQRNRR</sequence>
<dbReference type="RefSeq" id="WP_103885474.1">
    <property type="nucleotide sequence ID" value="NZ_FNVU01000004.1"/>
</dbReference>
<gene>
    <name evidence="3" type="ORF">SAMN05216223_104176</name>
</gene>
<keyword evidence="2" id="KW-0812">Transmembrane</keyword>
<dbReference type="Proteomes" id="UP000236754">
    <property type="component" value="Unassembled WGS sequence"/>
</dbReference>
<keyword evidence="2" id="KW-1133">Transmembrane helix</keyword>
<evidence type="ECO:0000256" key="1">
    <source>
        <dbReference type="SAM" id="MobiDB-lite"/>
    </source>
</evidence>
<feature type="region of interest" description="Disordered" evidence="1">
    <location>
        <begin position="47"/>
        <end position="66"/>
    </location>
</feature>
<proteinExistence type="predicted"/>
<evidence type="ECO:0000313" key="4">
    <source>
        <dbReference type="Proteomes" id="UP000236754"/>
    </source>
</evidence>